<accession>A0AAV4W225</accession>
<proteinExistence type="predicted"/>
<feature type="compositionally biased region" description="Polar residues" evidence="1">
    <location>
        <begin position="30"/>
        <end position="42"/>
    </location>
</feature>
<protein>
    <submittedName>
        <fullName evidence="2">Discoidin domain-containing receptor 2</fullName>
    </submittedName>
</protein>
<dbReference type="AlphaFoldDB" id="A0AAV4W225"/>
<keyword evidence="3" id="KW-1185">Reference proteome</keyword>
<evidence type="ECO:0000313" key="2">
    <source>
        <dbReference type="EMBL" id="GIY76036.1"/>
    </source>
</evidence>
<gene>
    <name evidence="2" type="primary">DDR2_1</name>
    <name evidence="2" type="ORF">CEXT_68221</name>
</gene>
<evidence type="ECO:0000256" key="1">
    <source>
        <dbReference type="SAM" id="MobiDB-lite"/>
    </source>
</evidence>
<dbReference type="SUPFAM" id="SSF56112">
    <property type="entry name" value="Protein kinase-like (PK-like)"/>
    <property type="match status" value="1"/>
</dbReference>
<reference evidence="2 3" key="1">
    <citation type="submission" date="2021-06" db="EMBL/GenBank/DDBJ databases">
        <title>Caerostris extrusa draft genome.</title>
        <authorList>
            <person name="Kono N."/>
            <person name="Arakawa K."/>
        </authorList>
    </citation>
    <scope>NUCLEOTIDE SEQUENCE [LARGE SCALE GENOMIC DNA]</scope>
</reference>
<sequence length="265" mass="29410">MQVLRRDVGGWYENKPVEVNETFTRESTSRQDFSPSHLNNGSVYGRVAADESDALPLHEPQEMKANYSGAYCNASPSPGSAFGREYAVPDFPRAVTDIQGVSGSTVYAAPHLDERSLPSVPEIPRHRLRPSRSWGRGGSERWVLSSSSAFVFAEPYQAYSIRVVAGSLVPRRGFFGAGGRPLSHPGGREECRAGESTSTREDFFNEVRVLSRLQDPNIVCVLGVCIQGEGPSAWWWSTWRRETCTSTSGNALPRKRPAPHRRKKR</sequence>
<dbReference type="Proteomes" id="UP001054945">
    <property type="component" value="Unassembled WGS sequence"/>
</dbReference>
<organism evidence="2 3">
    <name type="scientific">Caerostris extrusa</name>
    <name type="common">Bark spider</name>
    <name type="synonym">Caerostris bankana</name>
    <dbReference type="NCBI Taxonomy" id="172846"/>
    <lineage>
        <taxon>Eukaryota</taxon>
        <taxon>Metazoa</taxon>
        <taxon>Ecdysozoa</taxon>
        <taxon>Arthropoda</taxon>
        <taxon>Chelicerata</taxon>
        <taxon>Arachnida</taxon>
        <taxon>Araneae</taxon>
        <taxon>Araneomorphae</taxon>
        <taxon>Entelegynae</taxon>
        <taxon>Araneoidea</taxon>
        <taxon>Araneidae</taxon>
        <taxon>Caerostris</taxon>
    </lineage>
</organism>
<dbReference type="Gene3D" id="3.30.200.20">
    <property type="entry name" value="Phosphorylase Kinase, domain 1"/>
    <property type="match status" value="1"/>
</dbReference>
<feature type="compositionally biased region" description="Basic residues" evidence="1">
    <location>
        <begin position="253"/>
        <end position="265"/>
    </location>
</feature>
<comment type="caution">
    <text evidence="2">The sequence shown here is derived from an EMBL/GenBank/DDBJ whole genome shotgun (WGS) entry which is preliminary data.</text>
</comment>
<dbReference type="InterPro" id="IPR011009">
    <property type="entry name" value="Kinase-like_dom_sf"/>
</dbReference>
<feature type="region of interest" description="Disordered" evidence="1">
    <location>
        <begin position="245"/>
        <end position="265"/>
    </location>
</feature>
<dbReference type="EMBL" id="BPLR01015428">
    <property type="protein sequence ID" value="GIY76036.1"/>
    <property type="molecule type" value="Genomic_DNA"/>
</dbReference>
<feature type="region of interest" description="Disordered" evidence="1">
    <location>
        <begin position="23"/>
        <end position="42"/>
    </location>
</feature>
<name>A0AAV4W225_CAEEX</name>
<keyword evidence="2" id="KW-0675">Receptor</keyword>
<evidence type="ECO:0000313" key="3">
    <source>
        <dbReference type="Proteomes" id="UP001054945"/>
    </source>
</evidence>